<dbReference type="EMBL" id="CM042887">
    <property type="protein sequence ID" value="KAI4331211.1"/>
    <property type="molecule type" value="Genomic_DNA"/>
</dbReference>
<accession>A0ACB9N5J2</accession>
<protein>
    <submittedName>
        <fullName evidence="1">Uncharacterized protein</fullName>
    </submittedName>
</protein>
<reference evidence="2" key="1">
    <citation type="journal article" date="2023" name="Front. Plant Sci.">
        <title>Chromosomal-level genome assembly of Melastoma candidum provides insights into trichome evolution.</title>
        <authorList>
            <person name="Zhong Y."/>
            <person name="Wu W."/>
            <person name="Sun C."/>
            <person name="Zou P."/>
            <person name="Liu Y."/>
            <person name="Dai S."/>
            <person name="Zhou R."/>
        </authorList>
    </citation>
    <scope>NUCLEOTIDE SEQUENCE [LARGE SCALE GENOMIC DNA]</scope>
</reference>
<proteinExistence type="predicted"/>
<evidence type="ECO:0000313" key="1">
    <source>
        <dbReference type="EMBL" id="KAI4331211.1"/>
    </source>
</evidence>
<sequence>MHGSIGSFSCFSKHRQNESKDAPMKSIHFLPTHLEIANPLRDTLHLLLWNQTRQQWVGNKKVDNRQQELVEPKLRWNATYESLLRSNKRFAQRLPLAEMVDFLVDIWEQDGKYD</sequence>
<evidence type="ECO:0000313" key="2">
    <source>
        <dbReference type="Proteomes" id="UP001057402"/>
    </source>
</evidence>
<keyword evidence="2" id="KW-1185">Reference proteome</keyword>
<gene>
    <name evidence="1" type="ORF">MLD38_029417</name>
</gene>
<comment type="caution">
    <text evidence="1">The sequence shown here is derived from an EMBL/GenBank/DDBJ whole genome shotgun (WGS) entry which is preliminary data.</text>
</comment>
<dbReference type="Proteomes" id="UP001057402">
    <property type="component" value="Chromosome 8"/>
</dbReference>
<organism evidence="1 2">
    <name type="scientific">Melastoma candidum</name>
    <dbReference type="NCBI Taxonomy" id="119954"/>
    <lineage>
        <taxon>Eukaryota</taxon>
        <taxon>Viridiplantae</taxon>
        <taxon>Streptophyta</taxon>
        <taxon>Embryophyta</taxon>
        <taxon>Tracheophyta</taxon>
        <taxon>Spermatophyta</taxon>
        <taxon>Magnoliopsida</taxon>
        <taxon>eudicotyledons</taxon>
        <taxon>Gunneridae</taxon>
        <taxon>Pentapetalae</taxon>
        <taxon>rosids</taxon>
        <taxon>malvids</taxon>
        <taxon>Myrtales</taxon>
        <taxon>Melastomataceae</taxon>
        <taxon>Melastomatoideae</taxon>
        <taxon>Melastomateae</taxon>
        <taxon>Melastoma</taxon>
    </lineage>
</organism>
<name>A0ACB9N5J2_9MYRT</name>